<keyword evidence="6" id="KW-0156">Chromatin regulator</keyword>
<dbReference type="InterPro" id="IPR051630">
    <property type="entry name" value="Corepressor-Demethylase"/>
</dbReference>
<feature type="region of interest" description="Disordered" evidence="15">
    <location>
        <begin position="1"/>
        <end position="48"/>
    </location>
</feature>
<evidence type="ECO:0000256" key="9">
    <source>
        <dbReference type="ARBA" id="ARBA00023004"/>
    </source>
</evidence>
<dbReference type="GO" id="GO:0000978">
    <property type="term" value="F:RNA polymerase II cis-regulatory region sequence-specific DNA binding"/>
    <property type="evidence" value="ECO:0000318"/>
    <property type="project" value="GO_Central"/>
</dbReference>
<dbReference type="FunFam" id="2.10.110.20:FF:000001">
    <property type="entry name" value="lysine-specific demethylase 6A isoform X2"/>
    <property type="match status" value="1"/>
</dbReference>
<dbReference type="SMART" id="SM00558">
    <property type="entry name" value="JmjC"/>
    <property type="match status" value="1"/>
</dbReference>
<keyword evidence="4" id="KW-0479">Metal-binding</keyword>
<feature type="compositionally biased region" description="Polar residues" evidence="15">
    <location>
        <begin position="847"/>
        <end position="857"/>
    </location>
</feature>
<evidence type="ECO:0000256" key="6">
    <source>
        <dbReference type="ARBA" id="ARBA00022853"/>
    </source>
</evidence>
<evidence type="ECO:0000256" key="15">
    <source>
        <dbReference type="SAM" id="MobiDB-lite"/>
    </source>
</evidence>
<feature type="compositionally biased region" description="Low complexity" evidence="15">
    <location>
        <begin position="1135"/>
        <end position="1145"/>
    </location>
</feature>
<feature type="repeat" description="TPR" evidence="14">
    <location>
        <begin position="223"/>
        <end position="256"/>
    </location>
</feature>
<evidence type="ECO:0000313" key="18">
    <source>
        <dbReference type="Proteomes" id="UP000007110"/>
    </source>
</evidence>
<dbReference type="GO" id="GO:0031490">
    <property type="term" value="F:chromatin DNA binding"/>
    <property type="evidence" value="ECO:0000318"/>
    <property type="project" value="GO_Central"/>
</dbReference>
<dbReference type="GeneID" id="587845"/>
<dbReference type="Pfam" id="PF02373">
    <property type="entry name" value="JmjC"/>
    <property type="match status" value="1"/>
</dbReference>
<feature type="region of interest" description="Disordered" evidence="15">
    <location>
        <begin position="354"/>
        <end position="504"/>
    </location>
</feature>
<dbReference type="PANTHER" id="PTHR14017:SF1">
    <property type="entry name" value="LD02225P"/>
    <property type="match status" value="1"/>
</dbReference>
<evidence type="ECO:0000256" key="10">
    <source>
        <dbReference type="ARBA" id="ARBA00023242"/>
    </source>
</evidence>
<evidence type="ECO:0000256" key="1">
    <source>
        <dbReference type="ARBA" id="ARBA00001954"/>
    </source>
</evidence>
<dbReference type="InterPro" id="IPR011990">
    <property type="entry name" value="TPR-like_helical_dom_sf"/>
</dbReference>
<comment type="catalytic activity">
    <reaction evidence="13">
        <text>N(6),N(6),N(6)-trimethyl-L-lysyl(27)-[histone H3] + 2 2-oxoglutarate + 2 O2 = N(6)-methyl-L-lysyl(27)-[histone H3] + 2 formaldehyde + 2 succinate + 2 CO2</text>
        <dbReference type="Rhea" id="RHEA:60224"/>
        <dbReference type="Rhea" id="RHEA-COMP:15535"/>
        <dbReference type="Rhea" id="RHEA-COMP:15544"/>
        <dbReference type="ChEBI" id="CHEBI:15379"/>
        <dbReference type="ChEBI" id="CHEBI:16526"/>
        <dbReference type="ChEBI" id="CHEBI:16810"/>
        <dbReference type="ChEBI" id="CHEBI:16842"/>
        <dbReference type="ChEBI" id="CHEBI:30031"/>
        <dbReference type="ChEBI" id="CHEBI:61929"/>
        <dbReference type="ChEBI" id="CHEBI:61961"/>
        <dbReference type="EC" id="1.14.11.68"/>
    </reaction>
</comment>
<evidence type="ECO:0000256" key="4">
    <source>
        <dbReference type="ARBA" id="ARBA00022723"/>
    </source>
</evidence>
<feature type="compositionally biased region" description="Basic residues" evidence="15">
    <location>
        <begin position="403"/>
        <end position="416"/>
    </location>
</feature>
<dbReference type="InterPro" id="IPR046941">
    <property type="entry name" value="KDM6_GATAL_sf"/>
</dbReference>
<feature type="compositionally biased region" description="Low complexity" evidence="15">
    <location>
        <begin position="424"/>
        <end position="443"/>
    </location>
</feature>
<dbReference type="SMART" id="SM00028">
    <property type="entry name" value="TPR"/>
    <property type="match status" value="5"/>
</dbReference>
<evidence type="ECO:0000256" key="3">
    <source>
        <dbReference type="ARBA" id="ARBA00022553"/>
    </source>
</evidence>
<evidence type="ECO:0000256" key="8">
    <source>
        <dbReference type="ARBA" id="ARBA00023002"/>
    </source>
</evidence>
<organism evidence="17 18">
    <name type="scientific">Strongylocentrotus purpuratus</name>
    <name type="common">Purple sea urchin</name>
    <dbReference type="NCBI Taxonomy" id="7668"/>
    <lineage>
        <taxon>Eukaryota</taxon>
        <taxon>Metazoa</taxon>
        <taxon>Echinodermata</taxon>
        <taxon>Eleutherozoa</taxon>
        <taxon>Echinozoa</taxon>
        <taxon>Echinoidea</taxon>
        <taxon>Euechinoidea</taxon>
        <taxon>Echinacea</taxon>
        <taxon>Camarodonta</taxon>
        <taxon>Echinidea</taxon>
        <taxon>Strongylocentrotidae</taxon>
        <taxon>Strongylocentrotus</taxon>
    </lineage>
</organism>
<dbReference type="InParanoid" id="A0A7M7SXD2"/>
<feature type="region of interest" description="Disordered" evidence="15">
    <location>
        <begin position="698"/>
        <end position="748"/>
    </location>
</feature>
<dbReference type="Pfam" id="PF13431">
    <property type="entry name" value="TPR_17"/>
    <property type="match status" value="1"/>
</dbReference>
<dbReference type="Pfam" id="PF21326">
    <property type="entry name" value="KDM6_GATAL"/>
    <property type="match status" value="1"/>
</dbReference>
<dbReference type="FunFam" id="1.20.58.1370:FF:000001">
    <property type="entry name" value="lysine-specific demethylase 6A isoform X2"/>
    <property type="match status" value="1"/>
</dbReference>
<dbReference type="InterPro" id="IPR048562">
    <property type="entry name" value="KDM6A_B-like_C-hel"/>
</dbReference>
<comment type="subcellular location">
    <subcellularLocation>
        <location evidence="2">Nucleus</location>
    </subcellularLocation>
</comment>
<feature type="region of interest" description="Disordered" evidence="15">
    <location>
        <begin position="1126"/>
        <end position="1155"/>
    </location>
</feature>
<keyword evidence="18" id="KW-1185">Reference proteome</keyword>
<comment type="cofactor">
    <cofactor evidence="1">
        <name>Fe(2+)</name>
        <dbReference type="ChEBI" id="CHEBI:29033"/>
    </cofactor>
</comment>
<keyword evidence="7" id="KW-0223">Dioxygenase</keyword>
<feature type="compositionally biased region" description="Polar residues" evidence="15">
    <location>
        <begin position="698"/>
        <end position="723"/>
    </location>
</feature>
<dbReference type="FunCoup" id="A0A7M7SXD2">
    <property type="interactions" value="980"/>
</dbReference>
<feature type="compositionally biased region" description="Polar residues" evidence="15">
    <location>
        <begin position="383"/>
        <end position="400"/>
    </location>
</feature>
<dbReference type="Gene3D" id="1.25.40.10">
    <property type="entry name" value="Tetratricopeptide repeat domain"/>
    <property type="match status" value="2"/>
</dbReference>
<dbReference type="SUPFAM" id="SSF51197">
    <property type="entry name" value="Clavaminate synthase-like"/>
    <property type="match status" value="1"/>
</dbReference>
<evidence type="ECO:0000256" key="13">
    <source>
        <dbReference type="ARBA" id="ARBA00048695"/>
    </source>
</evidence>
<dbReference type="PANTHER" id="PTHR14017">
    <property type="entry name" value="LYSINE-SPECIFIC DEMETHYLASE"/>
    <property type="match status" value="1"/>
</dbReference>
<dbReference type="InterPro" id="IPR048560">
    <property type="entry name" value="KDM6A_B-like_GATAL"/>
</dbReference>
<dbReference type="OMA" id="AGMPYKS"/>
<dbReference type="PROSITE" id="PS51184">
    <property type="entry name" value="JMJC"/>
    <property type="match status" value="1"/>
</dbReference>
<keyword evidence="10" id="KW-0539">Nucleus</keyword>
<evidence type="ECO:0000256" key="11">
    <source>
        <dbReference type="ARBA" id="ARBA00034483"/>
    </source>
</evidence>
<keyword evidence="3" id="KW-0597">Phosphoprotein</keyword>
<dbReference type="Gene3D" id="2.10.110.20">
    <property type="match status" value="1"/>
</dbReference>
<proteinExistence type="inferred from homology"/>
<dbReference type="GO" id="GO:0010468">
    <property type="term" value="P:regulation of gene expression"/>
    <property type="evidence" value="ECO:0000318"/>
    <property type="project" value="GO_Central"/>
</dbReference>
<dbReference type="EC" id="1.14.11.68" evidence="12"/>
<reference evidence="17" key="2">
    <citation type="submission" date="2021-01" db="UniProtKB">
        <authorList>
            <consortium name="EnsemblMetazoa"/>
        </authorList>
    </citation>
    <scope>IDENTIFICATION</scope>
</reference>
<protein>
    <recommendedName>
        <fullName evidence="12">[histone H3]-trimethyl-L-lysine(27) demethylase</fullName>
        <ecNumber evidence="12">1.14.11.68</ecNumber>
    </recommendedName>
</protein>
<evidence type="ECO:0000256" key="5">
    <source>
        <dbReference type="ARBA" id="ARBA00022833"/>
    </source>
</evidence>
<keyword evidence="5" id="KW-0862">Zinc</keyword>
<evidence type="ECO:0000256" key="7">
    <source>
        <dbReference type="ARBA" id="ARBA00022964"/>
    </source>
</evidence>
<dbReference type="Pfam" id="PF21322">
    <property type="entry name" value="KDM6_C-hel"/>
    <property type="match status" value="1"/>
</dbReference>
<dbReference type="Gene3D" id="2.60.120.650">
    <property type="entry name" value="Cupin"/>
    <property type="match status" value="1"/>
</dbReference>
<feature type="compositionally biased region" description="Polar residues" evidence="15">
    <location>
        <begin position="803"/>
        <end position="838"/>
    </location>
</feature>
<dbReference type="FunFam" id="2.60.120.650:FF:000002">
    <property type="entry name" value="lysine-specific demethylase 6A isoform X2"/>
    <property type="match status" value="1"/>
</dbReference>
<dbReference type="SUPFAM" id="SSF48452">
    <property type="entry name" value="TPR-like"/>
    <property type="match status" value="1"/>
</dbReference>
<dbReference type="GO" id="GO:0046872">
    <property type="term" value="F:metal ion binding"/>
    <property type="evidence" value="ECO:0007669"/>
    <property type="project" value="UniProtKB-KW"/>
</dbReference>
<evidence type="ECO:0000256" key="2">
    <source>
        <dbReference type="ARBA" id="ARBA00004123"/>
    </source>
</evidence>
<feature type="compositionally biased region" description="Low complexity" evidence="15">
    <location>
        <begin position="486"/>
        <end position="503"/>
    </location>
</feature>
<dbReference type="GO" id="GO:0044666">
    <property type="term" value="C:MLL3/4 complex"/>
    <property type="evidence" value="ECO:0000318"/>
    <property type="project" value="GO_Central"/>
</dbReference>
<dbReference type="Gene3D" id="1.20.58.1370">
    <property type="match status" value="1"/>
</dbReference>
<keyword evidence="9" id="KW-0408">Iron</keyword>
<evidence type="ECO:0000256" key="12">
    <source>
        <dbReference type="ARBA" id="ARBA00034525"/>
    </source>
</evidence>
<keyword evidence="14" id="KW-0802">TPR repeat</keyword>
<sequence>MKRRASSFEEEDDYSWTNANFPFGEDGLLEESSSSEHQDDSSECYDSEEDDRAVRAFQQVLYIDPGFSRANEVHLRLGHMFKVNSDFDSSLKHYQLALIDNSPCTLSKPQIKFHIAHLNEVQQNKHKNAKESYEAILLQDPLPEGLKATTFRQLGWLYHSSDQLGDKTSRETLAIQNLLKSLEVEPNSGQSWYLLGRCYSNIGKVHDAFVSYRHSIDKSEANADTWCSIGVLYQQQNQPMDALQAYICAVQLDKSHTAAWTDLGILYEACNQPRDALTCYINASKSSKVAVAAALSKRIKLLQAQVNSMHHPNMQNKSKTLPSIEEAWSLPIPAELTSRQGNLAIQQARLLHPAGGTKMMPPPPYPGHGANSQFGATLPGTAGQPNSTPSSQAQVNAQPGNPSKRRKNSNSKKKPRSSTSVAELLQQQQLQQQQREQQQQQQQAGSLATPQQPQPLQSTGQGTLPGLPNSARSTPEPIRDGSSGMQQPQPSVNQQQQQQQQVSTPSFYLTAQQIQLMHQLQQNQGSLTPEQQIVLQQFQHNFWMMQQHQQQMLKIQQIQRHQLPLSQSPSLPHQGGPPAGTPTSTMLHGLTPGDPHITTAAQSVSSLINQTSINTLPGSVNSMGNGIPNMTTQPGNASSTVASLLQQHQQQQQQHGGSQGLNALAQQHQDVNVLQSVSPDFFHLQKSQQPQEMSHGLFNNQLLGSPMHSGTSQVSLSGVSSPLHTPKGLLSPVSSNSMSPRHVGSSPASQNMLDFPAPNVVAPQNLDMSHKLKEFKSRTGASEMRPNLMSPQEIADNMLAQLSQGDPANKPATSSAYGSSPTNRTAHSLPSHAQNRTNLDMPCGVSSAASGLPTSVDGTKDNVFKTPLPVSTPNQFQASFQSALAEKQAAGTTNSTSLLDGLRCSSELSSDLQDTQGNRQRVEDGEVLQQNHVSDNHFDQVLNVNTSLNSATVKSLTSAPSPSSLSIYVNSAKILEECRKLKGRNGLANSSIWMEKMPPPAPPQIPYPPLPKDQLNPPTPSVYVQNKTEAYSQALADYCMSADQPITVIRGLAAALKLDLGLFSTKTLVETHGDHPVEVRSQRQQPPDENWDALGLKRVWRCESSRSFTTISKYAQYQASSFQESLREEAEKNQKYNSDSDSSSTSKKKKKHSGGREFKMLKFGTNVDLSDERKWKKQLQELTKLPSFTRVVSAGNMLSHIDFTILGMNTVQLYMKVPGSRTPGHQENNNFCSVNVNIGPGDCEWFATPASYWGSIYNLCERANINFLKGSWWPVLEDLYEEDIPVYRFIQRPGDLVWVNSGTVHWVQAVGWCNNIAWNVGPLMTHQYRMAVERYEWNKLQQYKSIVPMIHLTWNIARNVRVSEPRYFEMVKYCLLRSLKYIQMTKEYLKDMGIEVHWHGRAKNEAAHYCTNCEVEVFDILFTTEKDKKYEVHCQDCARKASPTLEGFVILEQYKQSELMEIYDNLQLQDKEESESQRS</sequence>
<feature type="domain" description="JmjC" evidence="16">
    <location>
        <begin position="1174"/>
        <end position="1337"/>
    </location>
</feature>
<comment type="similarity">
    <text evidence="11">Belongs to the UTX family.</text>
</comment>
<dbReference type="InterPro" id="IPR019734">
    <property type="entry name" value="TPR_rpt"/>
</dbReference>
<dbReference type="Proteomes" id="UP000007110">
    <property type="component" value="Unassembled WGS sequence"/>
</dbReference>
<feature type="region of interest" description="Disordered" evidence="15">
    <location>
        <begin position="560"/>
        <end position="588"/>
    </location>
</feature>
<feature type="compositionally biased region" description="Polar residues" evidence="15">
    <location>
        <begin position="444"/>
        <end position="462"/>
    </location>
</feature>
<dbReference type="InterPro" id="IPR003347">
    <property type="entry name" value="JmjC_dom"/>
</dbReference>
<dbReference type="EnsemblMetazoa" id="XM_030982391">
    <property type="protein sequence ID" value="XP_030838251"/>
    <property type="gene ID" value="LOC587845"/>
</dbReference>
<feature type="region of interest" description="Disordered" evidence="15">
    <location>
        <begin position="803"/>
        <end position="868"/>
    </location>
</feature>
<dbReference type="RefSeq" id="XP_030838251.1">
    <property type="nucleotide sequence ID" value="XM_030982391.1"/>
</dbReference>
<accession>A0A7M7SXD2</accession>
<dbReference type="OrthoDB" id="418911at2759"/>
<dbReference type="PROSITE" id="PS50005">
    <property type="entry name" value="TPR"/>
    <property type="match status" value="1"/>
</dbReference>
<name>A0A7M7SXD2_STRPU</name>
<reference evidence="18" key="1">
    <citation type="submission" date="2015-02" db="EMBL/GenBank/DDBJ databases">
        <title>Genome sequencing for Strongylocentrotus purpuratus.</title>
        <authorList>
            <person name="Murali S."/>
            <person name="Liu Y."/>
            <person name="Vee V."/>
            <person name="English A."/>
            <person name="Wang M."/>
            <person name="Skinner E."/>
            <person name="Han Y."/>
            <person name="Muzny D.M."/>
            <person name="Worley K.C."/>
            <person name="Gibbs R.A."/>
        </authorList>
    </citation>
    <scope>NUCLEOTIDE SEQUENCE</scope>
</reference>
<keyword evidence="8" id="KW-0560">Oxidoreductase</keyword>
<evidence type="ECO:0000313" key="17">
    <source>
        <dbReference type="EnsemblMetazoa" id="XP_030838251"/>
    </source>
</evidence>
<evidence type="ECO:0000259" key="16">
    <source>
        <dbReference type="PROSITE" id="PS51184"/>
    </source>
</evidence>
<evidence type="ECO:0000256" key="14">
    <source>
        <dbReference type="PROSITE-ProRule" id="PRU00339"/>
    </source>
</evidence>
<dbReference type="GO" id="GO:0071558">
    <property type="term" value="F:histone H3K27me2/H3K27me3 demethylase activity"/>
    <property type="evidence" value="ECO:0000318"/>
    <property type="project" value="GO_Central"/>
</dbReference>